<dbReference type="EMBL" id="JANBVN010000160">
    <property type="protein sequence ID" value="KAJ9137386.1"/>
    <property type="molecule type" value="Genomic_DNA"/>
</dbReference>
<evidence type="ECO:0008006" key="4">
    <source>
        <dbReference type="Google" id="ProtNLM"/>
    </source>
</evidence>
<sequence length="360" mass="37811">MLIFRLLSAVLGVTLASAQTWSSVSTEYSFPPISCSTEYGSTWVQSIPTSYVRASSTISSFAPVETYTSTEYVQDTASTVATPLTQWSDVWPYATVWVSLPVTTVTVAKTVSSTIATLTSTTTLCNNGPAPTSTVTSFTGSYTPVPGQNTALPVSWEASDTCWVTNIEIQHIHPTVQGPTITTTVPVTIASPTIIKTTTYTTTRTTYASTHTLSPTFLSAHVDYVVTTVTASCAPVPTVTYAAQCAFPNLLGEMSGLGLSIGGSNPNFTFAGVADTAHGDPSLCCQLCVDNAGCAASVYWAQSEACLLGYVGGDGADDCPVAFNYFAVNYTEVPTKPRQGNLFQVGAGCATIKYDGVHTS</sequence>
<accession>A0AA38VF21</accession>
<dbReference type="Proteomes" id="UP001174691">
    <property type="component" value="Unassembled WGS sequence"/>
</dbReference>
<comment type="caution">
    <text evidence="2">The sequence shown here is derived from an EMBL/GenBank/DDBJ whole genome shotgun (WGS) entry which is preliminary data.</text>
</comment>
<evidence type="ECO:0000256" key="1">
    <source>
        <dbReference type="SAM" id="SignalP"/>
    </source>
</evidence>
<name>A0AA38VF21_9PEZI</name>
<feature type="signal peptide" evidence="1">
    <location>
        <begin position="1"/>
        <end position="18"/>
    </location>
</feature>
<proteinExistence type="predicted"/>
<evidence type="ECO:0000313" key="2">
    <source>
        <dbReference type="EMBL" id="KAJ9137386.1"/>
    </source>
</evidence>
<feature type="chain" id="PRO_5041294087" description="Apple domain-containing protein" evidence="1">
    <location>
        <begin position="19"/>
        <end position="360"/>
    </location>
</feature>
<evidence type="ECO:0000313" key="3">
    <source>
        <dbReference type="Proteomes" id="UP001174691"/>
    </source>
</evidence>
<keyword evidence="3" id="KW-1185">Reference proteome</keyword>
<protein>
    <recommendedName>
        <fullName evidence="4">Apple domain-containing protein</fullName>
    </recommendedName>
</protein>
<organism evidence="2 3">
    <name type="scientific">Coniochaeta hoffmannii</name>
    <dbReference type="NCBI Taxonomy" id="91930"/>
    <lineage>
        <taxon>Eukaryota</taxon>
        <taxon>Fungi</taxon>
        <taxon>Dikarya</taxon>
        <taxon>Ascomycota</taxon>
        <taxon>Pezizomycotina</taxon>
        <taxon>Sordariomycetes</taxon>
        <taxon>Sordariomycetidae</taxon>
        <taxon>Coniochaetales</taxon>
        <taxon>Coniochaetaceae</taxon>
        <taxon>Coniochaeta</taxon>
    </lineage>
</organism>
<keyword evidence="1" id="KW-0732">Signal</keyword>
<reference evidence="2" key="1">
    <citation type="submission" date="2022-07" db="EMBL/GenBank/DDBJ databases">
        <title>Fungi with potential for degradation of polypropylene.</title>
        <authorList>
            <person name="Gostincar C."/>
        </authorList>
    </citation>
    <scope>NUCLEOTIDE SEQUENCE</scope>
    <source>
        <strain evidence="2">EXF-13287</strain>
    </source>
</reference>
<dbReference type="AlphaFoldDB" id="A0AA38VF21"/>
<gene>
    <name evidence="2" type="ORF">NKR19_g8215</name>
</gene>